<evidence type="ECO:0000313" key="2">
    <source>
        <dbReference type="EMBL" id="GAA3571010.1"/>
    </source>
</evidence>
<feature type="compositionally biased region" description="Basic and acidic residues" evidence="1">
    <location>
        <begin position="1"/>
        <end position="13"/>
    </location>
</feature>
<dbReference type="Proteomes" id="UP001500707">
    <property type="component" value="Unassembled WGS sequence"/>
</dbReference>
<dbReference type="EMBL" id="BAABCE010000012">
    <property type="protein sequence ID" value="GAA3571010.1"/>
    <property type="molecule type" value="Genomic_DNA"/>
</dbReference>
<protein>
    <submittedName>
        <fullName evidence="2">Uncharacterized protein</fullName>
    </submittedName>
</protein>
<feature type="region of interest" description="Disordered" evidence="1">
    <location>
        <begin position="1"/>
        <end position="25"/>
    </location>
</feature>
<comment type="caution">
    <text evidence="2">The sequence shown here is derived from an EMBL/GenBank/DDBJ whole genome shotgun (WGS) entry which is preliminary data.</text>
</comment>
<evidence type="ECO:0000256" key="1">
    <source>
        <dbReference type="SAM" id="MobiDB-lite"/>
    </source>
</evidence>
<keyword evidence="3" id="KW-1185">Reference proteome</keyword>
<name>A0ABP6XT56_9ACTN</name>
<proteinExistence type="predicted"/>
<gene>
    <name evidence="2" type="ORF">GCM10022295_61160</name>
</gene>
<evidence type="ECO:0000313" key="3">
    <source>
        <dbReference type="Proteomes" id="UP001500707"/>
    </source>
</evidence>
<reference evidence="3" key="1">
    <citation type="journal article" date="2019" name="Int. J. Syst. Evol. Microbiol.">
        <title>The Global Catalogue of Microorganisms (GCM) 10K type strain sequencing project: providing services to taxonomists for standard genome sequencing and annotation.</title>
        <authorList>
            <consortium name="The Broad Institute Genomics Platform"/>
            <consortium name="The Broad Institute Genome Sequencing Center for Infectious Disease"/>
            <person name="Wu L."/>
            <person name="Ma J."/>
        </authorList>
    </citation>
    <scope>NUCLEOTIDE SEQUENCE [LARGE SCALE GENOMIC DNA]</scope>
    <source>
        <strain evidence="3">JCM 17656</strain>
    </source>
</reference>
<accession>A0ABP6XT56</accession>
<sequence>MSADEKGLAKRSIETQPTPLEFSRPPARHIRNKFLDASIEADVASNRRHRAPKVPSFNEREKDMAEVITETTSEVEELTGEDFEVLFGETPLIITDSEVRN</sequence>
<organism evidence="2 3">
    <name type="scientific">Streptomyces osmaniensis</name>
    <dbReference type="NCBI Taxonomy" id="593134"/>
    <lineage>
        <taxon>Bacteria</taxon>
        <taxon>Bacillati</taxon>
        <taxon>Actinomycetota</taxon>
        <taxon>Actinomycetes</taxon>
        <taxon>Kitasatosporales</taxon>
        <taxon>Streptomycetaceae</taxon>
        <taxon>Streptomyces</taxon>
    </lineage>
</organism>